<name>A0ACD0WNF8_CLALS</name>
<evidence type="ECO:0000313" key="1">
    <source>
        <dbReference type="EMBL" id="QFZ29072.1"/>
    </source>
</evidence>
<dbReference type="Proteomes" id="UP000326582">
    <property type="component" value="Chromosome 5"/>
</dbReference>
<protein>
    <submittedName>
        <fullName evidence="1">Aminodeoxychorismate lyase</fullName>
    </submittedName>
</protein>
<reference evidence="2" key="1">
    <citation type="journal article" date="2019" name="MBio">
        <title>Comparative genomics for the elucidation of multidrug resistance (MDR) in Candida lusitaniae.</title>
        <authorList>
            <person name="Kannan A."/>
            <person name="Asner S.A."/>
            <person name="Trachsel E."/>
            <person name="Kelly S."/>
            <person name="Parker J."/>
            <person name="Sanglard D."/>
        </authorList>
    </citation>
    <scope>NUCLEOTIDE SEQUENCE [LARGE SCALE GENOMIC DNA]</scope>
    <source>
        <strain evidence="2">P1</strain>
    </source>
</reference>
<keyword evidence="2" id="KW-1185">Reference proteome</keyword>
<evidence type="ECO:0000313" key="2">
    <source>
        <dbReference type="Proteomes" id="UP000326582"/>
    </source>
</evidence>
<sequence>MTEPLGAMSYESFVTQFPGGDPFKIDTSSFEILSTIRYDPSLTEEIPHSVASITKRNFFLLTEHVERLKFTVDYFASKTGKEEVFPFEIEENYIFQSLVKAIDDSQLSTAEPLRIRLLTSMEGKIRVELYETASRVNLLDGLSDDYPQDQRYDVYVDTTPVLPSPFTSFKTTSRDVYTRARNKALPGSFKREEVILVNSCGEVMEGSITNIAIKSESGEWITPKLTSGCLCGVTRHFLLQKNMIKEDSLQLDRLHIGQDVLMSNGILGVVRGTIRGFVGQDGSD</sequence>
<proteinExistence type="predicted"/>
<gene>
    <name evidence="1" type="ORF">EJF14_50297</name>
</gene>
<keyword evidence="1" id="KW-0456">Lyase</keyword>
<dbReference type="EMBL" id="CP038488">
    <property type="protein sequence ID" value="QFZ29072.1"/>
    <property type="molecule type" value="Genomic_DNA"/>
</dbReference>
<accession>A0ACD0WNF8</accession>
<organism evidence="1 2">
    <name type="scientific">Clavispora lusitaniae</name>
    <name type="common">Candida lusitaniae</name>
    <dbReference type="NCBI Taxonomy" id="36911"/>
    <lineage>
        <taxon>Eukaryota</taxon>
        <taxon>Fungi</taxon>
        <taxon>Dikarya</taxon>
        <taxon>Ascomycota</taxon>
        <taxon>Saccharomycotina</taxon>
        <taxon>Pichiomycetes</taxon>
        <taxon>Metschnikowiaceae</taxon>
        <taxon>Clavispora</taxon>
    </lineage>
</organism>